<dbReference type="InterPro" id="IPR057268">
    <property type="entry name" value="Ribosomal_L18"/>
</dbReference>
<dbReference type="Pfam" id="PF00861">
    <property type="entry name" value="Ribosomal_L18p"/>
    <property type="match status" value="1"/>
</dbReference>
<dbReference type="InterPro" id="IPR004389">
    <property type="entry name" value="Ribosomal_uL18_bac-type"/>
</dbReference>
<comment type="similarity">
    <text evidence="1 7">Belongs to the universal ribosomal protein uL18 family.</text>
</comment>
<keyword evidence="4 7" id="KW-0689">Ribosomal protein</keyword>
<evidence type="ECO:0000256" key="6">
    <source>
        <dbReference type="ARBA" id="ARBA00035197"/>
    </source>
</evidence>
<organism evidence="8 9">
    <name type="scientific">Candidatus Paracaedimonas acanthamoebae</name>
    <dbReference type="NCBI Taxonomy" id="244581"/>
    <lineage>
        <taxon>Bacteria</taxon>
        <taxon>Pseudomonadati</taxon>
        <taxon>Pseudomonadota</taxon>
        <taxon>Alphaproteobacteria</taxon>
        <taxon>Holosporales</taxon>
        <taxon>Caedimonadaceae</taxon>
        <taxon>Candidatus Paracaedimonas</taxon>
    </lineage>
</organism>
<dbReference type="Gene3D" id="3.30.420.100">
    <property type="match status" value="1"/>
</dbReference>
<dbReference type="EMBL" id="JAFKGL010000032">
    <property type="protein sequence ID" value="MBN9413665.1"/>
    <property type="molecule type" value="Genomic_DNA"/>
</dbReference>
<comment type="subunit">
    <text evidence="7">Part of the 50S ribosomal subunit; part of the 5S rRNA/L5/L18/L25 subcomplex. Contacts the 5S and 23S rRNAs.</text>
</comment>
<gene>
    <name evidence="7 8" type="primary">rplR</name>
    <name evidence="8" type="ORF">J0H12_07090</name>
</gene>
<keyword evidence="3 7" id="KW-0694">RNA-binding</keyword>
<evidence type="ECO:0000256" key="4">
    <source>
        <dbReference type="ARBA" id="ARBA00022980"/>
    </source>
</evidence>
<dbReference type="NCBIfam" id="TIGR00060">
    <property type="entry name" value="L18_bact"/>
    <property type="match status" value="1"/>
</dbReference>
<evidence type="ECO:0000313" key="8">
    <source>
        <dbReference type="EMBL" id="MBN9413665.1"/>
    </source>
</evidence>
<evidence type="ECO:0000256" key="2">
    <source>
        <dbReference type="ARBA" id="ARBA00022730"/>
    </source>
</evidence>
<protein>
    <recommendedName>
        <fullName evidence="6 7">Large ribosomal subunit protein uL18</fullName>
    </recommendedName>
</protein>
<proteinExistence type="inferred from homology"/>
<dbReference type="InterPro" id="IPR005484">
    <property type="entry name" value="Ribosomal_uL18_bac/plant/anim"/>
</dbReference>
<evidence type="ECO:0000256" key="3">
    <source>
        <dbReference type="ARBA" id="ARBA00022884"/>
    </source>
</evidence>
<dbReference type="AlphaFoldDB" id="A0A8J7TU79"/>
<sequence length="117" mass="12916">MLTVQDKFNRRKQRVRAHIARVAVGRPRLTVYRSNKHIYAQVIDDQNRRTLTSASTLDKGVESSGGNKAAAELVGKLVAEKAKKLGVTNVVFDRGAYLYHGRVKALAEAARAHGLSF</sequence>
<dbReference type="GO" id="GO:0022625">
    <property type="term" value="C:cytosolic large ribosomal subunit"/>
    <property type="evidence" value="ECO:0007669"/>
    <property type="project" value="TreeGrafter"/>
</dbReference>
<evidence type="ECO:0000256" key="1">
    <source>
        <dbReference type="ARBA" id="ARBA00007116"/>
    </source>
</evidence>
<dbReference type="GO" id="GO:0008097">
    <property type="term" value="F:5S rRNA binding"/>
    <property type="evidence" value="ECO:0007669"/>
    <property type="project" value="TreeGrafter"/>
</dbReference>
<dbReference type="FunFam" id="3.30.420.100:FF:000001">
    <property type="entry name" value="50S ribosomal protein L18"/>
    <property type="match status" value="1"/>
</dbReference>
<dbReference type="PANTHER" id="PTHR12899">
    <property type="entry name" value="39S RIBOSOMAL PROTEIN L18, MITOCHONDRIAL"/>
    <property type="match status" value="1"/>
</dbReference>
<comment type="caution">
    <text evidence="8">The sequence shown here is derived from an EMBL/GenBank/DDBJ whole genome shotgun (WGS) entry which is preliminary data.</text>
</comment>
<dbReference type="GO" id="GO:0006412">
    <property type="term" value="P:translation"/>
    <property type="evidence" value="ECO:0007669"/>
    <property type="project" value="UniProtKB-UniRule"/>
</dbReference>
<accession>A0A8J7TU79</accession>
<dbReference type="HAMAP" id="MF_01337_B">
    <property type="entry name" value="Ribosomal_uL18_B"/>
    <property type="match status" value="1"/>
</dbReference>
<name>A0A8J7TU79_9PROT</name>
<comment type="function">
    <text evidence="7">This is one of the proteins that bind and probably mediate the attachment of the 5S RNA into the large ribosomal subunit, where it forms part of the central protuberance.</text>
</comment>
<dbReference type="Proteomes" id="UP000664414">
    <property type="component" value="Unassembled WGS sequence"/>
</dbReference>
<dbReference type="SUPFAM" id="SSF53137">
    <property type="entry name" value="Translational machinery components"/>
    <property type="match status" value="1"/>
</dbReference>
<dbReference type="CDD" id="cd00432">
    <property type="entry name" value="Ribosomal_L18_L5e"/>
    <property type="match status" value="1"/>
</dbReference>
<reference evidence="8" key="1">
    <citation type="submission" date="2021-02" db="EMBL/GenBank/DDBJ databases">
        <title>Thiocyanate and organic carbon inputs drive convergent selection for specific autotrophic Afipia and Thiobacillus strains within complex microbiomes.</title>
        <authorList>
            <person name="Huddy R.J."/>
            <person name="Sachdeva R."/>
            <person name="Kadzinga F."/>
            <person name="Kantor R.S."/>
            <person name="Harrison S.T.L."/>
            <person name="Banfield J.F."/>
        </authorList>
    </citation>
    <scope>NUCLEOTIDE SEQUENCE</scope>
    <source>
        <strain evidence="8">SCN18_10_11_15_R4_P_38_20</strain>
    </source>
</reference>
<evidence type="ECO:0000256" key="7">
    <source>
        <dbReference type="HAMAP-Rule" id="MF_01337"/>
    </source>
</evidence>
<evidence type="ECO:0000256" key="5">
    <source>
        <dbReference type="ARBA" id="ARBA00023274"/>
    </source>
</evidence>
<keyword evidence="2 7" id="KW-0699">rRNA-binding</keyword>
<keyword evidence="5 7" id="KW-0687">Ribonucleoprotein</keyword>
<evidence type="ECO:0000313" key="9">
    <source>
        <dbReference type="Proteomes" id="UP000664414"/>
    </source>
</evidence>
<dbReference type="GO" id="GO:0003735">
    <property type="term" value="F:structural constituent of ribosome"/>
    <property type="evidence" value="ECO:0007669"/>
    <property type="project" value="InterPro"/>
</dbReference>
<dbReference type="PANTHER" id="PTHR12899:SF3">
    <property type="entry name" value="LARGE RIBOSOMAL SUBUNIT PROTEIN UL18M"/>
    <property type="match status" value="1"/>
</dbReference>